<dbReference type="EMBL" id="CP071518">
    <property type="protein sequence ID" value="QSX78444.1"/>
    <property type="molecule type" value="Genomic_DNA"/>
</dbReference>
<evidence type="ECO:0000313" key="2">
    <source>
        <dbReference type="EMBL" id="QSX78444.1"/>
    </source>
</evidence>
<dbReference type="Pfam" id="PF06764">
    <property type="entry name" value="DUF1223"/>
    <property type="match status" value="1"/>
</dbReference>
<proteinExistence type="predicted"/>
<dbReference type="InterPro" id="IPR036249">
    <property type="entry name" value="Thioredoxin-like_sf"/>
</dbReference>
<dbReference type="PANTHER" id="PTHR36057">
    <property type="match status" value="1"/>
</dbReference>
<dbReference type="KEGG" id="lsf:I8J32_000295"/>
<keyword evidence="1" id="KW-0732">Signal</keyword>
<sequence length="259" mass="27246">MRLRALTAALAMAWLPQASAATDACSAASGTAQLPLVELYTSEGCSDCPPADKWLSQLTQEAGGIQAAALAFHVDYWDDLGWVDRFGLPMNSQRQKARIGWAKSKALVTPAVMIGEKVMVKWRSPAAVESLLQARAEDAPVGLGLAAKLEPGAVQVDFQATPESAIAAPAYVWLALYQDGLTSAVRAGENKNVTLHHDRVVRALHGPWQLGAKPIAGDARIPLPADADVARMGLVLFAESGTNGAGLQAVQMPLSGCAK</sequence>
<dbReference type="AlphaFoldDB" id="A0A975ASU8"/>
<reference evidence="2 3" key="1">
    <citation type="submission" date="2021-03" db="EMBL/GenBank/DDBJ databases">
        <title>Lysobacter sp. nov. isolated from soil of gangwondo yeongwol, south Korea.</title>
        <authorList>
            <person name="Kim K.R."/>
            <person name="Kim K.H."/>
            <person name="Jeon C.O."/>
        </authorList>
    </citation>
    <scope>NUCLEOTIDE SEQUENCE [LARGE SCALE GENOMIC DNA]</scope>
    <source>
        <strain evidence="2 3">R19</strain>
    </source>
</reference>
<protein>
    <submittedName>
        <fullName evidence="2">DUF1223 domain-containing protein</fullName>
    </submittedName>
</protein>
<dbReference type="Proteomes" id="UP000639274">
    <property type="component" value="Chromosome"/>
</dbReference>
<dbReference type="SUPFAM" id="SSF52833">
    <property type="entry name" value="Thioredoxin-like"/>
    <property type="match status" value="1"/>
</dbReference>
<accession>A0A975ASU8</accession>
<feature type="chain" id="PRO_5037146134" evidence="1">
    <location>
        <begin position="21"/>
        <end position="259"/>
    </location>
</feature>
<evidence type="ECO:0000313" key="3">
    <source>
        <dbReference type="Proteomes" id="UP000639274"/>
    </source>
</evidence>
<organism evidence="2 3">
    <name type="scientific">Agrilutibacter solisilvae</name>
    <dbReference type="NCBI Taxonomy" id="2763317"/>
    <lineage>
        <taxon>Bacteria</taxon>
        <taxon>Pseudomonadati</taxon>
        <taxon>Pseudomonadota</taxon>
        <taxon>Gammaproteobacteria</taxon>
        <taxon>Lysobacterales</taxon>
        <taxon>Lysobacteraceae</taxon>
        <taxon>Agrilutibacter</taxon>
    </lineage>
</organism>
<dbReference type="InterPro" id="IPR010634">
    <property type="entry name" value="DUF1223"/>
</dbReference>
<evidence type="ECO:0000256" key="1">
    <source>
        <dbReference type="SAM" id="SignalP"/>
    </source>
</evidence>
<keyword evidence="3" id="KW-1185">Reference proteome</keyword>
<name>A0A975ASU8_9GAMM</name>
<feature type="signal peptide" evidence="1">
    <location>
        <begin position="1"/>
        <end position="20"/>
    </location>
</feature>
<dbReference type="PANTHER" id="PTHR36057:SF1">
    <property type="entry name" value="LIPOPROTEIN LIPID ATTACHMENT SITE-LIKE PROTEIN, PUTATIVE (DUF1223)-RELATED"/>
    <property type="match status" value="1"/>
</dbReference>
<dbReference type="RefSeq" id="WP_200614064.1">
    <property type="nucleotide sequence ID" value="NZ_CP071518.1"/>
</dbReference>
<gene>
    <name evidence="2" type="ORF">I8J32_000295</name>
</gene>